<reference evidence="2 3" key="1">
    <citation type="journal article" date="2018" name="BMC Genomics">
        <title>The genome of Naegleria lovaniensis, the basis for a comparative approach to unravel pathogenicity factors of the human pathogenic amoeba N. fowleri.</title>
        <authorList>
            <person name="Liechti N."/>
            <person name="Schurch N."/>
            <person name="Bruggmann R."/>
            <person name="Wittwer M."/>
        </authorList>
    </citation>
    <scope>NUCLEOTIDE SEQUENCE [LARGE SCALE GENOMIC DNA]</scope>
    <source>
        <strain evidence="2 3">ATCC 30569</strain>
    </source>
</reference>
<keyword evidence="3" id="KW-1185">Reference proteome</keyword>
<dbReference type="Gene3D" id="3.30.40.10">
    <property type="entry name" value="Zinc/RING finger domain, C3HC4 (zinc finger)"/>
    <property type="match status" value="1"/>
</dbReference>
<organism evidence="2 3">
    <name type="scientific">Naegleria lovaniensis</name>
    <name type="common">Amoeba</name>
    <dbReference type="NCBI Taxonomy" id="51637"/>
    <lineage>
        <taxon>Eukaryota</taxon>
        <taxon>Discoba</taxon>
        <taxon>Heterolobosea</taxon>
        <taxon>Tetramitia</taxon>
        <taxon>Eutetramitia</taxon>
        <taxon>Vahlkampfiidae</taxon>
        <taxon>Naegleria</taxon>
    </lineage>
</organism>
<dbReference type="Proteomes" id="UP000816034">
    <property type="component" value="Unassembled WGS sequence"/>
</dbReference>
<evidence type="ECO:0000313" key="3">
    <source>
        <dbReference type="Proteomes" id="UP000816034"/>
    </source>
</evidence>
<gene>
    <name evidence="2" type="ORF">C9374_008296</name>
</gene>
<proteinExistence type="predicted"/>
<name>A0AA88KFV0_NAELO</name>
<comment type="caution">
    <text evidence="2">The sequence shown here is derived from an EMBL/GenBank/DDBJ whole genome shotgun (WGS) entry which is preliminary data.</text>
</comment>
<protein>
    <submittedName>
        <fullName evidence="2">Uncharacterized protein</fullName>
    </submittedName>
</protein>
<sequence length="734" mass="85236">MNNTQLDEDEPINNNTSLNSITTTTESQNSTSSLEYLTQSQQPSDSDSDEFLCPECKKGFTSHKGTNKTIQQLIRNNMIACDICNRWYHLLCCSDQLYNSAQTGDLKERVELIFRKSVKAVALNHHDENGTIENDEEMHSNPNSQIEKDITVNSADDANRSISWNENEHSSSNFDMELELRKIESQIQSIPFFICSRCLETRNLYNIANTILHSSEEDHSVKTIPYFQDEIRDPFLFFEKYSLQDELEQDTSSTEKKSSNVYYIITKANNEDQIRRFSYCNFLATREDARFIATSKVTFQQMVECSKRNIQNSIKKSLELLLSHYYNGTMEDENSFNSQSSELASPSPSSSATTTITETPNNTKFSPMSYQHHLLDIIKEKALESCIRPENEAFILLRVQVQNGTQHSSDKEGHQQNVNHSSITNNNTCECIGYFTCYFEFLSKTVKKYTLTDVHSTFKQLFITPKYRKKGHAQRMVKFFLTLSSLLLDTSKIEGYRYFSSHTSIEYPNYSMCSLLERLDMNVVKRIQLFFDWNDLDRVKEQKNMSAFTRRKSKSNLDEILIEEAQSNSSSEHSYMSDSDEDHSHEHSSPLKRKLETFVNSSGSENEIQQDEIAMKKRKFHASCEEFEEHGHTDHERQPISSDSIIKKNKTKRNIRHRKRDIILLAKEHLEKMTGLHNTKKSIIAFLFKTKRSEQEESVTNVAITPTFRLEIFLPLHSFNFDLIDEKEFKVEFM</sequence>
<feature type="region of interest" description="Disordered" evidence="1">
    <location>
        <begin position="1"/>
        <end position="50"/>
    </location>
</feature>
<feature type="region of interest" description="Disordered" evidence="1">
    <location>
        <begin position="565"/>
        <end position="591"/>
    </location>
</feature>
<feature type="compositionally biased region" description="Low complexity" evidence="1">
    <location>
        <begin position="567"/>
        <end position="577"/>
    </location>
</feature>
<dbReference type="InterPro" id="IPR013083">
    <property type="entry name" value="Znf_RING/FYVE/PHD"/>
</dbReference>
<dbReference type="RefSeq" id="XP_044545919.1">
    <property type="nucleotide sequence ID" value="XM_044698356.1"/>
</dbReference>
<feature type="compositionally biased region" description="Acidic residues" evidence="1">
    <location>
        <begin position="1"/>
        <end position="11"/>
    </location>
</feature>
<feature type="region of interest" description="Disordered" evidence="1">
    <location>
        <begin position="627"/>
        <end position="653"/>
    </location>
</feature>
<feature type="compositionally biased region" description="Low complexity" evidence="1">
    <location>
        <begin position="337"/>
        <end position="363"/>
    </location>
</feature>
<feature type="compositionally biased region" description="Low complexity" evidence="1">
    <location>
        <begin position="12"/>
        <end position="45"/>
    </location>
</feature>
<dbReference type="GeneID" id="68100750"/>
<accession>A0AA88KFV0</accession>
<dbReference type="InterPro" id="IPR011011">
    <property type="entry name" value="Znf_FYVE_PHD"/>
</dbReference>
<evidence type="ECO:0000313" key="2">
    <source>
        <dbReference type="EMBL" id="KAG2378657.1"/>
    </source>
</evidence>
<dbReference type="SUPFAM" id="SSF57903">
    <property type="entry name" value="FYVE/PHD zinc finger"/>
    <property type="match status" value="1"/>
</dbReference>
<feature type="compositionally biased region" description="Basic and acidic residues" evidence="1">
    <location>
        <begin position="629"/>
        <end position="638"/>
    </location>
</feature>
<feature type="region of interest" description="Disordered" evidence="1">
    <location>
        <begin position="333"/>
        <end position="363"/>
    </location>
</feature>
<dbReference type="EMBL" id="PYSW02000032">
    <property type="protein sequence ID" value="KAG2378657.1"/>
    <property type="molecule type" value="Genomic_DNA"/>
</dbReference>
<dbReference type="AlphaFoldDB" id="A0AA88KFV0"/>
<feature type="compositionally biased region" description="Basic and acidic residues" evidence="1">
    <location>
        <begin position="582"/>
        <end position="591"/>
    </location>
</feature>
<evidence type="ECO:0000256" key="1">
    <source>
        <dbReference type="SAM" id="MobiDB-lite"/>
    </source>
</evidence>